<feature type="domain" description="RRM" evidence="3">
    <location>
        <begin position="71"/>
        <end position="148"/>
    </location>
</feature>
<dbReference type="PANTHER" id="PTHR48025">
    <property type="entry name" value="OS02G0815200 PROTEIN"/>
    <property type="match status" value="1"/>
</dbReference>
<accession>A0AAN7JW46</accession>
<organism evidence="4 5">
    <name type="scientific">Trapa incisa</name>
    <dbReference type="NCBI Taxonomy" id="236973"/>
    <lineage>
        <taxon>Eukaryota</taxon>
        <taxon>Viridiplantae</taxon>
        <taxon>Streptophyta</taxon>
        <taxon>Embryophyta</taxon>
        <taxon>Tracheophyta</taxon>
        <taxon>Spermatophyta</taxon>
        <taxon>Magnoliopsida</taxon>
        <taxon>eudicotyledons</taxon>
        <taxon>Gunneridae</taxon>
        <taxon>Pentapetalae</taxon>
        <taxon>rosids</taxon>
        <taxon>malvids</taxon>
        <taxon>Myrtales</taxon>
        <taxon>Lythraceae</taxon>
        <taxon>Trapa</taxon>
    </lineage>
</organism>
<protein>
    <recommendedName>
        <fullName evidence="3">RRM domain-containing protein</fullName>
    </recommendedName>
</protein>
<evidence type="ECO:0000313" key="4">
    <source>
        <dbReference type="EMBL" id="KAK4755983.1"/>
    </source>
</evidence>
<feature type="domain" description="RRM" evidence="3">
    <location>
        <begin position="162"/>
        <end position="232"/>
    </location>
</feature>
<dbReference type="SUPFAM" id="SSF54928">
    <property type="entry name" value="RNA-binding domain, RBD"/>
    <property type="match status" value="1"/>
</dbReference>
<name>A0AAN7JW46_9MYRT</name>
<dbReference type="Pfam" id="PF00076">
    <property type="entry name" value="RRM_1"/>
    <property type="match status" value="1"/>
</dbReference>
<comment type="caution">
    <text evidence="4">The sequence shown here is derived from an EMBL/GenBank/DDBJ whole genome shotgun (WGS) entry which is preliminary data.</text>
</comment>
<dbReference type="GO" id="GO:1901259">
    <property type="term" value="P:chloroplast rRNA processing"/>
    <property type="evidence" value="ECO:0007669"/>
    <property type="project" value="TreeGrafter"/>
</dbReference>
<sequence>MSICSSPSSRNLVHRPFILSLQIIRPNAFIQLNRKLPSFPSPFVLQRSRLCSVAEDTELSSTLDPSSEVARRLYVGNIPRNVENADLTRMVEEPGSVEKTDCGIDFSRPRHTLEGVADLPVEDANAAIEKLNCTQIGGREVKVNITEKPTSDIDRLAPPPGRGISICRQPPQCLIGNLAKTLLQFFSEKGKFLSTKVWRVPGTSKSSGFGFVSFSSDEDVDAAISLPFTFNNGVSCSLLVLSRAFPTLTIPIRSLPFTFFACNCWKGRRFE</sequence>
<dbReference type="InterPro" id="IPR012677">
    <property type="entry name" value="Nucleotide-bd_a/b_plait_sf"/>
</dbReference>
<dbReference type="InterPro" id="IPR000504">
    <property type="entry name" value="RRM_dom"/>
</dbReference>
<dbReference type="SMART" id="SM00360">
    <property type="entry name" value="RRM"/>
    <property type="match status" value="2"/>
</dbReference>
<keyword evidence="5" id="KW-1185">Reference proteome</keyword>
<dbReference type="InterPro" id="IPR035979">
    <property type="entry name" value="RBD_domain_sf"/>
</dbReference>
<keyword evidence="1 2" id="KW-0694">RNA-binding</keyword>
<dbReference type="GO" id="GO:0003729">
    <property type="term" value="F:mRNA binding"/>
    <property type="evidence" value="ECO:0007669"/>
    <property type="project" value="TreeGrafter"/>
</dbReference>
<evidence type="ECO:0000256" key="2">
    <source>
        <dbReference type="PROSITE-ProRule" id="PRU00176"/>
    </source>
</evidence>
<dbReference type="PROSITE" id="PS50102">
    <property type="entry name" value="RRM"/>
    <property type="match status" value="2"/>
</dbReference>
<dbReference type="EMBL" id="JAXIOK010000014">
    <property type="protein sequence ID" value="KAK4755983.1"/>
    <property type="molecule type" value="Genomic_DNA"/>
</dbReference>
<dbReference type="AlphaFoldDB" id="A0AAN7JW46"/>
<dbReference type="PANTHER" id="PTHR48025:SF4">
    <property type="entry name" value="SMALL RIBOSOMAL SUBUNIT PROTEIN CS22"/>
    <property type="match status" value="1"/>
</dbReference>
<gene>
    <name evidence="4" type="ORF">SAY87_009740</name>
</gene>
<proteinExistence type="predicted"/>
<evidence type="ECO:0000313" key="5">
    <source>
        <dbReference type="Proteomes" id="UP001345219"/>
    </source>
</evidence>
<evidence type="ECO:0000256" key="1">
    <source>
        <dbReference type="ARBA" id="ARBA00022884"/>
    </source>
</evidence>
<evidence type="ECO:0000259" key="3">
    <source>
        <dbReference type="PROSITE" id="PS50102"/>
    </source>
</evidence>
<reference evidence="4 5" key="1">
    <citation type="journal article" date="2023" name="Hortic Res">
        <title>Pangenome of water caltrop reveals structural variations and asymmetric subgenome divergence after allopolyploidization.</title>
        <authorList>
            <person name="Zhang X."/>
            <person name="Chen Y."/>
            <person name="Wang L."/>
            <person name="Yuan Y."/>
            <person name="Fang M."/>
            <person name="Shi L."/>
            <person name="Lu R."/>
            <person name="Comes H.P."/>
            <person name="Ma Y."/>
            <person name="Chen Y."/>
            <person name="Huang G."/>
            <person name="Zhou Y."/>
            <person name="Zheng Z."/>
            <person name="Qiu Y."/>
        </authorList>
    </citation>
    <scope>NUCLEOTIDE SEQUENCE [LARGE SCALE GENOMIC DNA]</scope>
    <source>
        <tissue evidence="4">Roots</tissue>
    </source>
</reference>
<dbReference type="Gene3D" id="3.30.70.330">
    <property type="match status" value="2"/>
</dbReference>
<dbReference type="Proteomes" id="UP001345219">
    <property type="component" value="Chromosome 8"/>
</dbReference>
<dbReference type="InterPro" id="IPR050502">
    <property type="entry name" value="Euk_RNA-bind_prot"/>
</dbReference>
<dbReference type="GO" id="GO:0009535">
    <property type="term" value="C:chloroplast thylakoid membrane"/>
    <property type="evidence" value="ECO:0007669"/>
    <property type="project" value="TreeGrafter"/>
</dbReference>